<sequence>MYLTKNKQDITILFFSGKTYILLHTNRAKAFVLKGFGGSRRAAHTGVCND</sequence>
<comment type="caution">
    <text evidence="1">The sequence shown here is derived from an EMBL/GenBank/DDBJ whole genome shotgun (WGS) entry which is preliminary data.</text>
</comment>
<dbReference type="EMBL" id="SNZK01000007">
    <property type="protein sequence ID" value="TDR52643.1"/>
    <property type="molecule type" value="Genomic_DNA"/>
</dbReference>
<accession>A0A4R6ZJY6</accession>
<gene>
    <name evidence="1" type="ORF">DFP96_10780</name>
</gene>
<name>A0A4R6ZJY6_9LIST</name>
<keyword evidence="2" id="KW-1185">Reference proteome</keyword>
<evidence type="ECO:0000313" key="1">
    <source>
        <dbReference type="EMBL" id="TDR52643.1"/>
    </source>
</evidence>
<protein>
    <submittedName>
        <fullName evidence="1">Uncharacterized protein</fullName>
    </submittedName>
</protein>
<dbReference type="AlphaFoldDB" id="A0A4R6ZJY6"/>
<dbReference type="Proteomes" id="UP000295558">
    <property type="component" value="Unassembled WGS sequence"/>
</dbReference>
<proteinExistence type="predicted"/>
<evidence type="ECO:0000313" key="2">
    <source>
        <dbReference type="Proteomes" id="UP000295558"/>
    </source>
</evidence>
<reference evidence="1 2" key="1">
    <citation type="submission" date="2019-03" db="EMBL/GenBank/DDBJ databases">
        <title>Genomic Encyclopedia of Type Strains, Phase III (KMG-III): the genomes of soil and plant-associated and newly described type strains.</title>
        <authorList>
            <person name="Whitman W."/>
        </authorList>
    </citation>
    <scope>NUCLEOTIDE SEQUENCE [LARGE SCALE GENOMIC DNA]</scope>
    <source>
        <strain evidence="1 2">CECT 7972</strain>
    </source>
</reference>
<organism evidence="1 2">
    <name type="scientific">Listeria rocourtiae</name>
    <dbReference type="NCBI Taxonomy" id="647910"/>
    <lineage>
        <taxon>Bacteria</taxon>
        <taxon>Bacillati</taxon>
        <taxon>Bacillota</taxon>
        <taxon>Bacilli</taxon>
        <taxon>Bacillales</taxon>
        <taxon>Listeriaceae</taxon>
        <taxon>Listeria</taxon>
    </lineage>
</organism>